<dbReference type="EMBL" id="VIWU01000001">
    <property type="protein sequence ID" value="TWF75818.1"/>
    <property type="molecule type" value="Genomic_DNA"/>
</dbReference>
<dbReference type="PANTHER" id="PTHR30055">
    <property type="entry name" value="HTH-TYPE TRANSCRIPTIONAL REGULATOR RUTR"/>
    <property type="match status" value="1"/>
</dbReference>
<organism evidence="6 7">
    <name type="scientific">Pseudonocardia hierapolitana</name>
    <dbReference type="NCBI Taxonomy" id="1128676"/>
    <lineage>
        <taxon>Bacteria</taxon>
        <taxon>Bacillati</taxon>
        <taxon>Actinomycetota</taxon>
        <taxon>Actinomycetes</taxon>
        <taxon>Pseudonocardiales</taxon>
        <taxon>Pseudonocardiaceae</taxon>
        <taxon>Pseudonocardia</taxon>
    </lineage>
</organism>
<keyword evidence="1" id="KW-0805">Transcription regulation</keyword>
<dbReference type="SUPFAM" id="SSF48498">
    <property type="entry name" value="Tetracyclin repressor-like, C-terminal domain"/>
    <property type="match status" value="1"/>
</dbReference>
<dbReference type="PROSITE" id="PS50977">
    <property type="entry name" value="HTH_TETR_2"/>
    <property type="match status" value="1"/>
</dbReference>
<protein>
    <submittedName>
        <fullName evidence="6">TetR family transcriptional regulator</fullName>
    </submittedName>
</protein>
<dbReference type="Pfam" id="PF00440">
    <property type="entry name" value="TetR_N"/>
    <property type="match status" value="1"/>
</dbReference>
<dbReference type="PRINTS" id="PR00455">
    <property type="entry name" value="HTHTETR"/>
</dbReference>
<dbReference type="InterPro" id="IPR036271">
    <property type="entry name" value="Tet_transcr_reg_TetR-rel_C_sf"/>
</dbReference>
<reference evidence="6 7" key="1">
    <citation type="submission" date="2019-06" db="EMBL/GenBank/DDBJ databases">
        <title>Sequencing the genomes of 1000 actinobacteria strains.</title>
        <authorList>
            <person name="Klenk H.-P."/>
        </authorList>
    </citation>
    <scope>NUCLEOTIDE SEQUENCE [LARGE SCALE GENOMIC DNA]</scope>
    <source>
        <strain evidence="6 7">DSM 45671</strain>
    </source>
</reference>
<keyword evidence="3" id="KW-0804">Transcription</keyword>
<dbReference type="GO" id="GO:0003700">
    <property type="term" value="F:DNA-binding transcription factor activity"/>
    <property type="evidence" value="ECO:0007669"/>
    <property type="project" value="TreeGrafter"/>
</dbReference>
<sequence length="191" mass="21257">MDPRAVRSRTAALAAARDLLMEEGWPGVTHVAVAERSGVGRTTLYRHWPDTPSLIRDTLAHHIAVAHTEPTGDLRADLLHELEASRAMLHEPATDRAIRVVVERSAVDPAFTEMKDALFRAGTRVLRDIVDGGKERGELPARLDTDLAVDQLVGPLFFRRLLANRPVPDGYVPEVVDAFLRAHKKKERAQR</sequence>
<comment type="caution">
    <text evidence="6">The sequence shown here is derived from an EMBL/GenBank/DDBJ whole genome shotgun (WGS) entry which is preliminary data.</text>
</comment>
<dbReference type="Gene3D" id="1.10.10.60">
    <property type="entry name" value="Homeodomain-like"/>
    <property type="match status" value="1"/>
</dbReference>
<evidence type="ECO:0000256" key="2">
    <source>
        <dbReference type="ARBA" id="ARBA00023125"/>
    </source>
</evidence>
<dbReference type="InterPro" id="IPR011075">
    <property type="entry name" value="TetR_C"/>
</dbReference>
<dbReference type="InterPro" id="IPR009057">
    <property type="entry name" value="Homeodomain-like_sf"/>
</dbReference>
<accession>A0A561SLS7</accession>
<dbReference type="PANTHER" id="PTHR30055:SF148">
    <property type="entry name" value="TETR-FAMILY TRANSCRIPTIONAL REGULATOR"/>
    <property type="match status" value="1"/>
</dbReference>
<dbReference type="RefSeq" id="WP_212612380.1">
    <property type="nucleotide sequence ID" value="NZ_VIWU01000001.1"/>
</dbReference>
<feature type="DNA-binding region" description="H-T-H motif" evidence="4">
    <location>
        <begin position="29"/>
        <end position="48"/>
    </location>
</feature>
<dbReference type="InterPro" id="IPR050109">
    <property type="entry name" value="HTH-type_TetR-like_transc_reg"/>
</dbReference>
<proteinExistence type="predicted"/>
<dbReference type="Pfam" id="PF16859">
    <property type="entry name" value="TetR_C_11"/>
    <property type="match status" value="1"/>
</dbReference>
<keyword evidence="2 4" id="KW-0238">DNA-binding</keyword>
<evidence type="ECO:0000256" key="4">
    <source>
        <dbReference type="PROSITE-ProRule" id="PRU00335"/>
    </source>
</evidence>
<evidence type="ECO:0000259" key="5">
    <source>
        <dbReference type="PROSITE" id="PS50977"/>
    </source>
</evidence>
<dbReference type="InterPro" id="IPR001647">
    <property type="entry name" value="HTH_TetR"/>
</dbReference>
<keyword evidence="7" id="KW-1185">Reference proteome</keyword>
<dbReference type="Proteomes" id="UP000321261">
    <property type="component" value="Unassembled WGS sequence"/>
</dbReference>
<dbReference type="Gene3D" id="1.10.357.10">
    <property type="entry name" value="Tetracycline Repressor, domain 2"/>
    <property type="match status" value="1"/>
</dbReference>
<dbReference type="AlphaFoldDB" id="A0A561SLS7"/>
<evidence type="ECO:0000256" key="1">
    <source>
        <dbReference type="ARBA" id="ARBA00023015"/>
    </source>
</evidence>
<dbReference type="SUPFAM" id="SSF46689">
    <property type="entry name" value="Homeodomain-like"/>
    <property type="match status" value="1"/>
</dbReference>
<evidence type="ECO:0000313" key="6">
    <source>
        <dbReference type="EMBL" id="TWF75818.1"/>
    </source>
</evidence>
<gene>
    <name evidence="6" type="ORF">FHX44_111703</name>
</gene>
<feature type="domain" description="HTH tetR-type" evidence="5">
    <location>
        <begin position="6"/>
        <end position="66"/>
    </location>
</feature>
<name>A0A561SLS7_9PSEU</name>
<evidence type="ECO:0000256" key="3">
    <source>
        <dbReference type="ARBA" id="ARBA00023163"/>
    </source>
</evidence>
<evidence type="ECO:0000313" key="7">
    <source>
        <dbReference type="Proteomes" id="UP000321261"/>
    </source>
</evidence>
<dbReference type="GO" id="GO:0000976">
    <property type="term" value="F:transcription cis-regulatory region binding"/>
    <property type="evidence" value="ECO:0007669"/>
    <property type="project" value="TreeGrafter"/>
</dbReference>